<protein>
    <submittedName>
        <fullName evidence="9">DNA internalization-related competence protein ComEC/Rec2</fullName>
    </submittedName>
</protein>
<evidence type="ECO:0000256" key="5">
    <source>
        <dbReference type="ARBA" id="ARBA00023136"/>
    </source>
</evidence>
<feature type="transmembrane region" description="Helical" evidence="7">
    <location>
        <begin position="520"/>
        <end position="543"/>
    </location>
</feature>
<evidence type="ECO:0000256" key="6">
    <source>
        <dbReference type="SAM" id="MobiDB-lite"/>
    </source>
</evidence>
<feature type="compositionally biased region" description="Low complexity" evidence="6">
    <location>
        <begin position="838"/>
        <end position="854"/>
    </location>
</feature>
<dbReference type="Pfam" id="PF00753">
    <property type="entry name" value="Lactamase_B"/>
    <property type="match status" value="1"/>
</dbReference>
<evidence type="ECO:0000256" key="3">
    <source>
        <dbReference type="ARBA" id="ARBA00022692"/>
    </source>
</evidence>
<dbReference type="EMBL" id="CP002217">
    <property type="protein sequence ID" value="ADN57159.1"/>
    <property type="molecule type" value="Genomic_DNA"/>
</dbReference>
<dbReference type="PANTHER" id="PTHR30619">
    <property type="entry name" value="DNA INTERNALIZATION/COMPETENCE PROTEIN COMEC/REC2"/>
    <property type="match status" value="1"/>
</dbReference>
<keyword evidence="3 7" id="KW-0812">Transmembrane</keyword>
<evidence type="ECO:0000256" key="4">
    <source>
        <dbReference type="ARBA" id="ARBA00022989"/>
    </source>
</evidence>
<feature type="domain" description="Metallo-beta-lactamase" evidence="8">
    <location>
        <begin position="669"/>
        <end position="917"/>
    </location>
</feature>
<dbReference type="InterPro" id="IPR052159">
    <property type="entry name" value="Competence_DNA_uptake"/>
</dbReference>
<dbReference type="OrthoDB" id="9761531at2"/>
<evidence type="ECO:0000256" key="2">
    <source>
        <dbReference type="ARBA" id="ARBA00022475"/>
    </source>
</evidence>
<keyword evidence="5 7" id="KW-0472">Membrane</keyword>
<dbReference type="SMART" id="SM00849">
    <property type="entry name" value="Lactamase_B"/>
    <property type="match status" value="1"/>
</dbReference>
<dbReference type="GO" id="GO:0005886">
    <property type="term" value="C:plasma membrane"/>
    <property type="evidence" value="ECO:0007669"/>
    <property type="project" value="UniProtKB-SubCell"/>
</dbReference>
<dbReference type="Gene3D" id="3.60.15.10">
    <property type="entry name" value="Ribonuclease Z/Hydroxyacylglutathione hydrolase-like"/>
    <property type="match status" value="2"/>
</dbReference>
<dbReference type="InterPro" id="IPR036866">
    <property type="entry name" value="RibonucZ/Hydroxyglut_hydro"/>
</dbReference>
<comment type="subcellular location">
    <subcellularLocation>
        <location evidence="1">Cell membrane</location>
        <topology evidence="1">Multi-pass membrane protein</topology>
    </subcellularLocation>
</comment>
<dbReference type="eggNOG" id="COG0658">
    <property type="taxonomic scope" value="Bacteria"/>
</dbReference>
<evidence type="ECO:0000256" key="7">
    <source>
        <dbReference type="SAM" id="Phobius"/>
    </source>
</evidence>
<dbReference type="SUPFAM" id="SSF56281">
    <property type="entry name" value="Metallo-hydrolase/oxidoreductase"/>
    <property type="match status" value="1"/>
</dbReference>
<dbReference type="eggNOG" id="COG2333">
    <property type="taxonomic scope" value="Bacteria"/>
</dbReference>
<sequence length="985" mass="107396">MRAWWCGFALGVVWLQRQAALPDWRSRCVLALLSCAALAVAGWGWWGRLSRQRDEHDQHGGPFSHAWLRRWRSCAGWGALCCAACCTGFGYAAWRAEARLASSLPLAWEGRDIDVLGSIKGLPARDDQSVRFLFEVESPDALPSGVASPAAVAFPRVIQLAWISDEAPPPPLEPGERWRLRVRLKRPHGNANFGLRDAEAALLARNVRATGYVSGTAQAVRLRVDARGIGVSVDRWRAALRRRIDTVLASAAHRGIVTALAIGAQDEITRADWQTMRATGTSHLVAISGLHIGFAAGLAAWLVGTVWRRSGWLGRHWPLRLPAQIVAVTGGALFAALHAALAGFNVPVQRALWMASVVAVAYLSGRNVPRSVVLAWALGLVLLIDPWAVVSAGFWLSFCAVAAILYATSGRPRVQNHEQHADEVDDESRAVAAPSEGFSRLARFLRLSYFSRLSRFPHLSRLSWFSRLSPRFSRLSWVSRLSGFTHRSRFSRFTRLRRLVRFSSLRSAAARRLRAFGERLHGAAHVQLAVTLALAPLTVLWFAQIPLIGPLANAFAIPWVSVFVTPAVLAGMALPAPLDAAALRIAHALLDVMMAGLQWLSGPRWVLWWLPQPDGWALATAAAGVLWCLAPRGWPLRWAAPLTWLPLVASAPSAPPPGSFRLTALDVGQGSSVLVETAHHALLFDAGPGPESTHAGERVVVPFLRAQGVNALDTLIVSHADSDHSGGAPAVLEAIEVRQMVASLAPANALWATARQHGAQTLPCAAGQRWQWDGVEFAMLWPDAGPLQGKPNEHCCVLRVSTSPPMEVRGSAAHDGVRSEAGSGGRSHSYDEVDDNPNDNPNDNPTHPAKPQAPDAPLAALLTADIEAPAERMLLSRDRDMLRAQVLVVPHHGSKTSSTEPFLDSIDPLVALFQVGYRNRFHHPNAGVLARYSARHIELGRSDADGAVRVFIDPHFATREGQHAQDAALTVERYRDTQRRYWMDR</sequence>
<dbReference type="STRING" id="640512.BC1003_1181"/>
<proteinExistence type="predicted"/>
<dbReference type="InterPro" id="IPR004477">
    <property type="entry name" value="ComEC_N"/>
</dbReference>
<keyword evidence="4 7" id="KW-1133">Transmembrane helix</keyword>
<dbReference type="InterPro" id="IPR025405">
    <property type="entry name" value="DUF4131"/>
</dbReference>
<dbReference type="PANTHER" id="PTHR30619:SF1">
    <property type="entry name" value="RECOMBINATION PROTEIN 2"/>
    <property type="match status" value="1"/>
</dbReference>
<evidence type="ECO:0000256" key="1">
    <source>
        <dbReference type="ARBA" id="ARBA00004651"/>
    </source>
</evidence>
<dbReference type="CDD" id="cd07731">
    <property type="entry name" value="ComA-like_MBL-fold"/>
    <property type="match status" value="1"/>
</dbReference>
<feature type="transmembrane region" description="Helical" evidence="7">
    <location>
        <begin position="351"/>
        <end position="368"/>
    </location>
</feature>
<name>E1T416_BURSG</name>
<organism evidence="9">
    <name type="scientific">Burkholderia sp. (strain CCGE1003)</name>
    <dbReference type="NCBI Taxonomy" id="640512"/>
    <lineage>
        <taxon>Bacteria</taxon>
        <taxon>Pseudomonadati</taxon>
        <taxon>Pseudomonadota</taxon>
        <taxon>Betaproteobacteria</taxon>
        <taxon>Burkholderiales</taxon>
        <taxon>Burkholderiaceae</taxon>
        <taxon>Burkholderia</taxon>
    </lineage>
</organism>
<feature type="transmembrane region" description="Helical" evidence="7">
    <location>
        <begin position="374"/>
        <end position="407"/>
    </location>
</feature>
<gene>
    <name evidence="9" type="ordered locus">BC1003_1181</name>
</gene>
<keyword evidence="2" id="KW-1003">Cell membrane</keyword>
<reference evidence="9" key="1">
    <citation type="submission" date="2010-09" db="EMBL/GenBank/DDBJ databases">
        <title>Complete sequence of chromosome1 of Burkholderia sp. CCGE1003.</title>
        <authorList>
            <consortium name="US DOE Joint Genome Institute"/>
            <person name="Lucas S."/>
            <person name="Copeland A."/>
            <person name="Lapidus A."/>
            <person name="Cheng J.-F."/>
            <person name="Bruce D."/>
            <person name="Goodwin L."/>
            <person name="Pitluck S."/>
            <person name="Daligault H."/>
            <person name="Davenport K."/>
            <person name="Detter J.C."/>
            <person name="Han C."/>
            <person name="Tapia R."/>
            <person name="Land M."/>
            <person name="Hauser L."/>
            <person name="Jeffries C."/>
            <person name="Kyrpides N."/>
            <person name="Ivanova N."/>
            <person name="Ovchinnikova G."/>
            <person name="Martinez-Romero E."/>
            <person name="Rogel M.A."/>
            <person name="Auchtung J."/>
            <person name="Tiedje J.M."/>
            <person name="Woyke T."/>
        </authorList>
    </citation>
    <scope>NUCLEOTIDE SEQUENCE</scope>
    <source>
        <strain evidence="9">CCGE1003</strain>
    </source>
</reference>
<dbReference type="Pfam" id="PF03772">
    <property type="entry name" value="Competence"/>
    <property type="match status" value="2"/>
</dbReference>
<feature type="transmembrane region" description="Helical" evidence="7">
    <location>
        <begin position="323"/>
        <end position="344"/>
    </location>
</feature>
<dbReference type="InterPro" id="IPR001279">
    <property type="entry name" value="Metallo-B-lactamas"/>
</dbReference>
<feature type="transmembrane region" description="Helical" evidence="7">
    <location>
        <begin position="555"/>
        <end position="574"/>
    </location>
</feature>
<accession>E1T416</accession>
<dbReference type="KEGG" id="bgf:BC1003_1181"/>
<dbReference type="AlphaFoldDB" id="E1T416"/>
<evidence type="ECO:0000259" key="8">
    <source>
        <dbReference type="SMART" id="SM00849"/>
    </source>
</evidence>
<feature type="region of interest" description="Disordered" evidence="6">
    <location>
        <begin position="806"/>
        <end position="854"/>
    </location>
</feature>
<dbReference type="InterPro" id="IPR035681">
    <property type="entry name" value="ComA-like_MBL"/>
</dbReference>
<dbReference type="NCBIfam" id="TIGR00360">
    <property type="entry name" value="ComEC_N-term"/>
    <property type="match status" value="1"/>
</dbReference>
<evidence type="ECO:0000313" key="9">
    <source>
        <dbReference type="EMBL" id="ADN57159.1"/>
    </source>
</evidence>
<feature type="transmembrane region" description="Helical" evidence="7">
    <location>
        <begin position="284"/>
        <end position="303"/>
    </location>
</feature>
<feature type="transmembrane region" description="Helical" evidence="7">
    <location>
        <begin position="29"/>
        <end position="46"/>
    </location>
</feature>
<dbReference type="HOGENOM" id="CLU_010363_3_0_4"/>
<dbReference type="Pfam" id="PF13567">
    <property type="entry name" value="DUF4131"/>
    <property type="match status" value="1"/>
</dbReference>